<dbReference type="AlphaFoldDB" id="A0A8X6HCV8"/>
<dbReference type="InterPro" id="IPR003961">
    <property type="entry name" value="FN3_dom"/>
</dbReference>
<dbReference type="InterPro" id="IPR003599">
    <property type="entry name" value="Ig_sub"/>
</dbReference>
<dbReference type="GO" id="GO:0016020">
    <property type="term" value="C:membrane"/>
    <property type="evidence" value="ECO:0007669"/>
    <property type="project" value="UniProtKB-SubCell"/>
</dbReference>
<dbReference type="PROSITE" id="PS50835">
    <property type="entry name" value="IG_LIKE"/>
    <property type="match status" value="1"/>
</dbReference>
<dbReference type="PANTHER" id="PTHR44170:SF6">
    <property type="entry name" value="CONTACTIN"/>
    <property type="match status" value="1"/>
</dbReference>
<dbReference type="InterPro" id="IPR013783">
    <property type="entry name" value="Ig-like_fold"/>
</dbReference>
<evidence type="ECO:0000256" key="1">
    <source>
        <dbReference type="ARBA" id="ARBA00022737"/>
    </source>
</evidence>
<keyword evidence="1" id="KW-0677">Repeat</keyword>
<dbReference type="Gene3D" id="2.60.40.10">
    <property type="entry name" value="Immunoglobulins"/>
    <property type="match status" value="2"/>
</dbReference>
<dbReference type="EMBL" id="BMAO01030996">
    <property type="protein sequence ID" value="GFQ71627.1"/>
    <property type="molecule type" value="Genomic_DNA"/>
</dbReference>
<dbReference type="PANTHER" id="PTHR44170">
    <property type="entry name" value="PROTEIN SIDEKICK"/>
    <property type="match status" value="1"/>
</dbReference>
<dbReference type="SMART" id="SM00409">
    <property type="entry name" value="IG"/>
    <property type="match status" value="1"/>
</dbReference>
<keyword evidence="3" id="KW-0812">Transmembrane</keyword>
<evidence type="ECO:0000259" key="4">
    <source>
        <dbReference type="PROSITE" id="PS50835"/>
    </source>
</evidence>
<gene>
    <name evidence="6" type="primary">AVEN_76349_1</name>
    <name evidence="6" type="ORF">TNCT_35341</name>
</gene>
<dbReference type="PROSITE" id="PS50853">
    <property type="entry name" value="FN3"/>
    <property type="match status" value="1"/>
</dbReference>
<dbReference type="Pfam" id="PF00041">
    <property type="entry name" value="fn3"/>
    <property type="match status" value="1"/>
</dbReference>
<dbReference type="Proteomes" id="UP000887116">
    <property type="component" value="Unassembled WGS sequence"/>
</dbReference>
<evidence type="ECO:0008006" key="8">
    <source>
        <dbReference type="Google" id="ProtNLM"/>
    </source>
</evidence>
<keyword evidence="2" id="KW-1015">Disulfide bond</keyword>
<evidence type="ECO:0000256" key="3">
    <source>
        <dbReference type="SAM" id="Phobius"/>
    </source>
</evidence>
<dbReference type="InterPro" id="IPR036179">
    <property type="entry name" value="Ig-like_dom_sf"/>
</dbReference>
<name>A0A8X6HCV8_TRICU</name>
<feature type="domain" description="Ig-like" evidence="4">
    <location>
        <begin position="40"/>
        <end position="119"/>
    </location>
</feature>
<dbReference type="CDD" id="cd00063">
    <property type="entry name" value="FN3"/>
    <property type="match status" value="1"/>
</dbReference>
<keyword evidence="7" id="KW-1185">Reference proteome</keyword>
<keyword evidence="3" id="KW-0472">Membrane</keyword>
<evidence type="ECO:0000313" key="7">
    <source>
        <dbReference type="Proteomes" id="UP000887116"/>
    </source>
</evidence>
<dbReference type="Pfam" id="PF13927">
    <property type="entry name" value="Ig_3"/>
    <property type="match status" value="1"/>
</dbReference>
<dbReference type="SMART" id="SM00060">
    <property type="entry name" value="FN3"/>
    <property type="match status" value="1"/>
</dbReference>
<organism evidence="6 7">
    <name type="scientific">Trichonephila clavata</name>
    <name type="common">Joro spider</name>
    <name type="synonym">Nephila clavata</name>
    <dbReference type="NCBI Taxonomy" id="2740835"/>
    <lineage>
        <taxon>Eukaryota</taxon>
        <taxon>Metazoa</taxon>
        <taxon>Ecdysozoa</taxon>
        <taxon>Arthropoda</taxon>
        <taxon>Chelicerata</taxon>
        <taxon>Arachnida</taxon>
        <taxon>Araneae</taxon>
        <taxon>Araneomorphae</taxon>
        <taxon>Entelegynae</taxon>
        <taxon>Araneoidea</taxon>
        <taxon>Nephilidae</taxon>
        <taxon>Trichonephila</taxon>
    </lineage>
</organism>
<dbReference type="SUPFAM" id="SSF48726">
    <property type="entry name" value="Immunoglobulin"/>
    <property type="match status" value="1"/>
</dbReference>
<evidence type="ECO:0000256" key="2">
    <source>
        <dbReference type="ARBA" id="ARBA00023157"/>
    </source>
</evidence>
<keyword evidence="3" id="KW-1133">Transmembrane helix</keyword>
<dbReference type="SMART" id="SM00408">
    <property type="entry name" value="IGc2"/>
    <property type="match status" value="1"/>
</dbReference>
<evidence type="ECO:0000259" key="5">
    <source>
        <dbReference type="PROSITE" id="PS50853"/>
    </source>
</evidence>
<protein>
    <recommendedName>
        <fullName evidence="8">Cell adhesion molecule</fullName>
    </recommendedName>
</protein>
<accession>A0A8X6HCV8</accession>
<feature type="transmembrane region" description="Helical" evidence="3">
    <location>
        <begin position="247"/>
        <end position="271"/>
    </location>
</feature>
<dbReference type="SUPFAM" id="SSF49265">
    <property type="entry name" value="Fibronectin type III"/>
    <property type="match status" value="1"/>
</dbReference>
<sequence length="328" mass="36754">MVMALFVNLRFRSLNLLLFVYVSFIKHIDLSYAYINVLSPFASVIKADLGTHLILPCNVSGKPRPRISWLKNGQLLSLNSSKGHPFLDRKALLFYPLLPSDSGNYTCLVSNLYDLKELNTELHVKTPPGKLKNVTVHPSTVVATVRWHVENDGGYPITNFTLLYRPTKANASESWHMPQPVHVSPAVRQFFIYQLKPGTDYSFKIWATNKLGPGPDATVRATTCKPIDPPEVFGKMLADAESFGSTAWLLAICMLAVTVLTLSLLSFALVFKEQRNGTPEETLPRIITNPGFEIDVEQCYLLEHADFNDNIEKPVRLNNNTVILPSRV</sequence>
<dbReference type="GO" id="GO:0098609">
    <property type="term" value="P:cell-cell adhesion"/>
    <property type="evidence" value="ECO:0007669"/>
    <property type="project" value="TreeGrafter"/>
</dbReference>
<reference evidence="6" key="1">
    <citation type="submission" date="2020-07" db="EMBL/GenBank/DDBJ databases">
        <title>Multicomponent nature underlies the extraordinary mechanical properties of spider dragline silk.</title>
        <authorList>
            <person name="Kono N."/>
            <person name="Nakamura H."/>
            <person name="Mori M."/>
            <person name="Yoshida Y."/>
            <person name="Ohtoshi R."/>
            <person name="Malay A.D."/>
            <person name="Moran D.A.P."/>
            <person name="Tomita M."/>
            <person name="Numata K."/>
            <person name="Arakawa K."/>
        </authorList>
    </citation>
    <scope>NUCLEOTIDE SEQUENCE</scope>
</reference>
<dbReference type="InterPro" id="IPR007110">
    <property type="entry name" value="Ig-like_dom"/>
</dbReference>
<dbReference type="InterPro" id="IPR003598">
    <property type="entry name" value="Ig_sub2"/>
</dbReference>
<dbReference type="OrthoDB" id="6266590at2759"/>
<evidence type="ECO:0000313" key="6">
    <source>
        <dbReference type="EMBL" id="GFQ71627.1"/>
    </source>
</evidence>
<comment type="caution">
    <text evidence="6">The sequence shown here is derived from an EMBL/GenBank/DDBJ whole genome shotgun (WGS) entry which is preliminary data.</text>
</comment>
<dbReference type="InterPro" id="IPR036116">
    <property type="entry name" value="FN3_sf"/>
</dbReference>
<proteinExistence type="predicted"/>
<feature type="domain" description="Fibronectin type-III" evidence="5">
    <location>
        <begin position="127"/>
        <end position="227"/>
    </location>
</feature>